<evidence type="ECO:0000256" key="1">
    <source>
        <dbReference type="SAM" id="MobiDB-lite"/>
    </source>
</evidence>
<reference evidence="3" key="1">
    <citation type="journal article" date="2019" name="Int. J. Syst. Evol. Microbiol.">
        <title>The Global Catalogue of Microorganisms (GCM) 10K type strain sequencing project: providing services to taxonomists for standard genome sequencing and annotation.</title>
        <authorList>
            <consortium name="The Broad Institute Genomics Platform"/>
            <consortium name="The Broad Institute Genome Sequencing Center for Infectious Disease"/>
            <person name="Wu L."/>
            <person name="Ma J."/>
        </authorList>
    </citation>
    <scope>NUCLEOTIDE SEQUENCE [LARGE SCALE GENOMIC DNA]</scope>
    <source>
        <strain evidence="3">NBRC 106348</strain>
    </source>
</reference>
<accession>A0ABQ6I6D8</accession>
<evidence type="ECO:0000313" key="2">
    <source>
        <dbReference type="EMBL" id="GMA26350.1"/>
    </source>
</evidence>
<dbReference type="Proteomes" id="UP001157091">
    <property type="component" value="Unassembled WGS sequence"/>
</dbReference>
<gene>
    <name evidence="2" type="ORF">GCM10025864_41090</name>
</gene>
<organism evidence="2 3">
    <name type="scientific">Luteimicrobium album</name>
    <dbReference type="NCBI Taxonomy" id="1054550"/>
    <lineage>
        <taxon>Bacteria</taxon>
        <taxon>Bacillati</taxon>
        <taxon>Actinomycetota</taxon>
        <taxon>Actinomycetes</taxon>
        <taxon>Micrococcales</taxon>
        <taxon>Luteimicrobium</taxon>
    </lineage>
</organism>
<sequence length="61" mass="6682">MALRASIRTVLDEVTLHDLASGTMPPEVAALIDDEDAWRTRPNRRRVGAAMGRTPPPSDAR</sequence>
<comment type="caution">
    <text evidence="2">The sequence shown here is derived from an EMBL/GenBank/DDBJ whole genome shotgun (WGS) entry which is preliminary data.</text>
</comment>
<keyword evidence="3" id="KW-1185">Reference proteome</keyword>
<evidence type="ECO:0000313" key="3">
    <source>
        <dbReference type="Proteomes" id="UP001157091"/>
    </source>
</evidence>
<feature type="region of interest" description="Disordered" evidence="1">
    <location>
        <begin position="41"/>
        <end position="61"/>
    </location>
</feature>
<dbReference type="EMBL" id="BSUK01000001">
    <property type="protein sequence ID" value="GMA26350.1"/>
    <property type="molecule type" value="Genomic_DNA"/>
</dbReference>
<proteinExistence type="predicted"/>
<name>A0ABQ6I6D8_9MICO</name>
<protein>
    <submittedName>
        <fullName evidence="2">Uncharacterized protein</fullName>
    </submittedName>
</protein>